<accession>A0A2A9EG43</accession>
<dbReference type="GO" id="GO:0007165">
    <property type="term" value="P:signal transduction"/>
    <property type="evidence" value="ECO:0007669"/>
    <property type="project" value="UniProtKB-KW"/>
</dbReference>
<dbReference type="PANTHER" id="PTHR32089:SF112">
    <property type="entry name" value="LYSOZYME-LIKE PROTEIN-RELATED"/>
    <property type="match status" value="1"/>
</dbReference>
<protein>
    <submittedName>
        <fullName evidence="5">Methyl-accepting chemotaxis protein</fullName>
    </submittedName>
</protein>
<dbReference type="Pfam" id="PF00015">
    <property type="entry name" value="MCPsignal"/>
    <property type="match status" value="1"/>
</dbReference>
<sequence length="320" mass="33814">MSAPAALRRLRPRPSERVARLEAENAALRAVLDQVASVVRSWADGDVEPRLGPLPSTGTFDVARLRTDLNRFVDVTDGFAREAAASLTASAEGRRERRLLVRGLPGAFGQHARTIDRAREAIAERDARLAQVHERRALVENFERDVQGSARHVGDTAHGIVDAVGGISEDVDTLLADSEHGTAAVSHLTESAAVIAQVIGLISDIAAQTRLLALNATIEAARAGAAGRSFAVVADEVKRLADQTAAASTRVEEQLGDAHGAISDVAASLEQIAASVGDMHARVEDLEIRTQGSTSESLASATDELQGHVGEFLTALRAIL</sequence>
<keyword evidence="6" id="KW-1185">Reference proteome</keyword>
<dbReference type="GO" id="GO:0006935">
    <property type="term" value="P:chemotaxis"/>
    <property type="evidence" value="ECO:0007669"/>
    <property type="project" value="InterPro"/>
</dbReference>
<gene>
    <name evidence="5" type="ORF">ATL41_1976</name>
</gene>
<dbReference type="SUPFAM" id="SSF58104">
    <property type="entry name" value="Methyl-accepting chemotaxis protein (MCP) signaling domain"/>
    <property type="match status" value="1"/>
</dbReference>
<keyword evidence="1 3" id="KW-0807">Transducer</keyword>
<dbReference type="SMART" id="SM00283">
    <property type="entry name" value="MA"/>
    <property type="match status" value="1"/>
</dbReference>
<evidence type="ECO:0000256" key="1">
    <source>
        <dbReference type="ARBA" id="ARBA00023224"/>
    </source>
</evidence>
<dbReference type="Proteomes" id="UP000221394">
    <property type="component" value="Unassembled WGS sequence"/>
</dbReference>
<proteinExistence type="inferred from homology"/>
<dbReference type="InterPro" id="IPR004089">
    <property type="entry name" value="MCPsignal_dom"/>
</dbReference>
<dbReference type="InterPro" id="IPR004090">
    <property type="entry name" value="Chemotax_Me-accpt_rcpt"/>
</dbReference>
<evidence type="ECO:0000313" key="6">
    <source>
        <dbReference type="Proteomes" id="UP000221394"/>
    </source>
</evidence>
<dbReference type="AlphaFoldDB" id="A0A2A9EG43"/>
<comment type="similarity">
    <text evidence="2">Belongs to the methyl-accepting chemotaxis (MCP) protein family.</text>
</comment>
<dbReference type="EMBL" id="PDJH01000001">
    <property type="protein sequence ID" value="PFG37222.1"/>
    <property type="molecule type" value="Genomic_DNA"/>
</dbReference>
<dbReference type="GO" id="GO:0016020">
    <property type="term" value="C:membrane"/>
    <property type="evidence" value="ECO:0007669"/>
    <property type="project" value="InterPro"/>
</dbReference>
<dbReference type="GO" id="GO:0004888">
    <property type="term" value="F:transmembrane signaling receptor activity"/>
    <property type="evidence" value="ECO:0007669"/>
    <property type="project" value="InterPro"/>
</dbReference>
<dbReference type="PROSITE" id="PS50111">
    <property type="entry name" value="CHEMOTAXIS_TRANSDUC_2"/>
    <property type="match status" value="1"/>
</dbReference>
<dbReference type="PANTHER" id="PTHR32089">
    <property type="entry name" value="METHYL-ACCEPTING CHEMOTAXIS PROTEIN MCPB"/>
    <property type="match status" value="1"/>
</dbReference>
<dbReference type="PRINTS" id="PR00260">
    <property type="entry name" value="CHEMTRNSDUCR"/>
</dbReference>
<name>A0A2A9EG43_9MICO</name>
<comment type="caution">
    <text evidence="5">The sequence shown here is derived from an EMBL/GenBank/DDBJ whole genome shotgun (WGS) entry which is preliminary data.</text>
</comment>
<evidence type="ECO:0000259" key="4">
    <source>
        <dbReference type="PROSITE" id="PS50111"/>
    </source>
</evidence>
<organism evidence="5 6">
    <name type="scientific">Flavimobilis soli</name>
    <dbReference type="NCBI Taxonomy" id="442709"/>
    <lineage>
        <taxon>Bacteria</taxon>
        <taxon>Bacillati</taxon>
        <taxon>Actinomycetota</taxon>
        <taxon>Actinomycetes</taxon>
        <taxon>Micrococcales</taxon>
        <taxon>Jonesiaceae</taxon>
        <taxon>Flavimobilis</taxon>
    </lineage>
</organism>
<evidence type="ECO:0000256" key="2">
    <source>
        <dbReference type="ARBA" id="ARBA00029447"/>
    </source>
</evidence>
<evidence type="ECO:0000313" key="5">
    <source>
        <dbReference type="EMBL" id="PFG37222.1"/>
    </source>
</evidence>
<evidence type="ECO:0000256" key="3">
    <source>
        <dbReference type="PROSITE-ProRule" id="PRU00284"/>
    </source>
</evidence>
<dbReference type="Gene3D" id="1.10.287.950">
    <property type="entry name" value="Methyl-accepting chemotaxis protein"/>
    <property type="match status" value="1"/>
</dbReference>
<reference evidence="5 6" key="1">
    <citation type="submission" date="2017-10" db="EMBL/GenBank/DDBJ databases">
        <title>Sequencing the genomes of 1000 actinobacteria strains.</title>
        <authorList>
            <person name="Klenk H.-P."/>
        </authorList>
    </citation>
    <scope>NUCLEOTIDE SEQUENCE [LARGE SCALE GENOMIC DNA]</scope>
    <source>
        <strain evidence="5 6">DSM 21574</strain>
    </source>
</reference>
<dbReference type="RefSeq" id="WP_281253871.1">
    <property type="nucleotide sequence ID" value="NZ_PDJH01000001.1"/>
</dbReference>
<feature type="domain" description="Methyl-accepting transducer" evidence="4">
    <location>
        <begin position="86"/>
        <end position="285"/>
    </location>
</feature>